<name>A0A7D8V201_VANHU</name>
<protein>
    <recommendedName>
        <fullName evidence="4">AB hydrolase-1 domain-containing protein</fullName>
    </recommendedName>
</protein>
<dbReference type="PANTHER" id="PTHR13390">
    <property type="entry name" value="LIPASE"/>
    <property type="match status" value="1"/>
</dbReference>
<gene>
    <name evidence="2" type="ORF">VHUM_00097</name>
</gene>
<keyword evidence="3" id="KW-1185">Reference proteome</keyword>
<proteinExistence type="predicted"/>
<dbReference type="Pfam" id="PF10230">
    <property type="entry name" value="LIDHydrolase"/>
    <property type="match status" value="1"/>
</dbReference>
<organism evidence="2 3">
    <name type="scientific">Vanrija humicola</name>
    <name type="common">Yeast</name>
    <name type="synonym">Cryptococcus humicola</name>
    <dbReference type="NCBI Taxonomy" id="5417"/>
    <lineage>
        <taxon>Eukaryota</taxon>
        <taxon>Fungi</taxon>
        <taxon>Dikarya</taxon>
        <taxon>Basidiomycota</taxon>
        <taxon>Agaricomycotina</taxon>
        <taxon>Tremellomycetes</taxon>
        <taxon>Trichosporonales</taxon>
        <taxon>Trichosporonaceae</taxon>
        <taxon>Vanrija</taxon>
    </lineage>
</organism>
<evidence type="ECO:0000313" key="3">
    <source>
        <dbReference type="Proteomes" id="UP000473826"/>
    </source>
</evidence>
<dbReference type="OrthoDB" id="448051at2759"/>
<evidence type="ECO:0000256" key="1">
    <source>
        <dbReference type="ARBA" id="ARBA00022801"/>
    </source>
</evidence>
<evidence type="ECO:0000313" key="2">
    <source>
        <dbReference type="EMBL" id="TXT15594.1"/>
    </source>
</evidence>
<dbReference type="PANTHER" id="PTHR13390:SF0">
    <property type="entry name" value="LIPID DROPLET-ASSOCIATED HYDROLASE"/>
    <property type="match status" value="1"/>
</dbReference>
<sequence>MGHSVGAWMCAQMLERNIEGVHVTYLLFPTLGWIDKTWNGIKMWPVFHSPLRQMCPGLGAVLKPFFSMAKANPATQQMLDSKETLRSVIHLARSEMDNIKAPNLPWWREEGNMPHGRGIYTVWAGGHIDHWVGKEANGIREALGPERAWRVEGVRHAFCLCKSL</sequence>
<dbReference type="InterPro" id="IPR019363">
    <property type="entry name" value="LDAH"/>
</dbReference>
<dbReference type="EMBL" id="QKWK01000001">
    <property type="protein sequence ID" value="TXT15594.1"/>
    <property type="molecule type" value="Genomic_DNA"/>
</dbReference>
<reference evidence="2 3" key="1">
    <citation type="journal article" date="2019" name="PLoS Genet.">
        <title>Convergent evolution of linked mating-type loci in basidiomycete fungi.</title>
        <authorList>
            <person name="Sun S."/>
            <person name="Coelho M.A."/>
            <person name="Heitman J."/>
            <person name="Nowrousian M."/>
        </authorList>
    </citation>
    <scope>NUCLEOTIDE SEQUENCE [LARGE SCALE GENOMIC DNA]</scope>
    <source>
        <strain evidence="2 3">CBS 4282</strain>
    </source>
</reference>
<dbReference type="GO" id="GO:0019915">
    <property type="term" value="P:lipid storage"/>
    <property type="evidence" value="ECO:0007669"/>
    <property type="project" value="InterPro"/>
</dbReference>
<dbReference type="AlphaFoldDB" id="A0A7D8V201"/>
<accession>A0A7D8V201</accession>
<comment type="caution">
    <text evidence="2">The sequence shown here is derived from an EMBL/GenBank/DDBJ whole genome shotgun (WGS) entry which is preliminary data.</text>
</comment>
<keyword evidence="1" id="KW-0378">Hydrolase</keyword>
<evidence type="ECO:0008006" key="4">
    <source>
        <dbReference type="Google" id="ProtNLM"/>
    </source>
</evidence>
<dbReference type="Proteomes" id="UP000473826">
    <property type="component" value="Unassembled WGS sequence"/>
</dbReference>
<dbReference type="GO" id="GO:0016298">
    <property type="term" value="F:lipase activity"/>
    <property type="evidence" value="ECO:0007669"/>
    <property type="project" value="InterPro"/>
</dbReference>
<dbReference type="GO" id="GO:0005811">
    <property type="term" value="C:lipid droplet"/>
    <property type="evidence" value="ECO:0007669"/>
    <property type="project" value="InterPro"/>
</dbReference>